<dbReference type="InterPro" id="IPR050490">
    <property type="entry name" value="Bact_solute-bd_prot1"/>
</dbReference>
<gene>
    <name evidence="6" type="ORF">GCM10009789_81060</name>
</gene>
<dbReference type="RefSeq" id="WP_344222081.1">
    <property type="nucleotide sequence ID" value="NZ_BAAAOS010000064.1"/>
</dbReference>
<comment type="caution">
    <text evidence="6">The sequence shown here is derived from an EMBL/GenBank/DDBJ whole genome shotgun (WGS) entry which is preliminary data.</text>
</comment>
<keyword evidence="7" id="KW-1185">Reference proteome</keyword>
<evidence type="ECO:0000256" key="3">
    <source>
        <dbReference type="ARBA" id="ARBA00022448"/>
    </source>
</evidence>
<evidence type="ECO:0000256" key="5">
    <source>
        <dbReference type="SAM" id="SignalP"/>
    </source>
</evidence>
<comment type="similarity">
    <text evidence="2">Belongs to the bacterial solute-binding protein 1 family.</text>
</comment>
<proteinExistence type="inferred from homology"/>
<dbReference type="PANTHER" id="PTHR43649:SF31">
    <property type="entry name" value="SN-GLYCEROL-3-PHOSPHATE-BINDING PERIPLASMIC PROTEIN UGPB"/>
    <property type="match status" value="1"/>
</dbReference>
<dbReference type="SUPFAM" id="SSF53850">
    <property type="entry name" value="Periplasmic binding protein-like II"/>
    <property type="match status" value="1"/>
</dbReference>
<dbReference type="PANTHER" id="PTHR43649">
    <property type="entry name" value="ARABINOSE-BINDING PROTEIN-RELATED"/>
    <property type="match status" value="1"/>
</dbReference>
<dbReference type="PROSITE" id="PS51257">
    <property type="entry name" value="PROKAR_LIPOPROTEIN"/>
    <property type="match status" value="1"/>
</dbReference>
<sequence>MNMSRRTILKAGLAGLAASAVAGCNNGAANRPAGEVSYWLWDSAQLPMYTECAKAFQRKFPQYSVKIEQNGWSDYWNKLVTGFISGTAPDVFTSHSSKYPLFADKGQVLAIDDFVAQDNVDLGIYQEGLADRWVGADGRRYGLPKDWDTEVYFYNSALTEAAGITADQLNSMTWNPKDGGSFEQIVARLTVDAKGRRGDQPGFDKNNVTVYGLGFGDAGGADGQTSWSWYAAGNGWKYSEGEPWGTKFFYGDPKFTETIWWWRGLITKGYMPTLAQAKSGVDVTATFGAGKYAITPNGSWMLGTYGQLKQVKTKLARLPEGPIGKRMSMMNGLADSIWAGTTRKDAAWAWVKFLGSQEAQDIVAKAGVVFPAVSASMPAAKASFAKAGWDVTPFLEPVEAGNVFAYPANPNAADVSAVMTPAMESVVGFESELSSLIKANDDVNQILSANS</sequence>
<dbReference type="EMBL" id="BAAAOS010000064">
    <property type="protein sequence ID" value="GAA1614731.1"/>
    <property type="molecule type" value="Genomic_DNA"/>
</dbReference>
<evidence type="ECO:0000313" key="7">
    <source>
        <dbReference type="Proteomes" id="UP001500393"/>
    </source>
</evidence>
<evidence type="ECO:0000256" key="1">
    <source>
        <dbReference type="ARBA" id="ARBA00004196"/>
    </source>
</evidence>
<feature type="chain" id="PRO_5046610604" evidence="5">
    <location>
        <begin position="23"/>
        <end position="451"/>
    </location>
</feature>
<evidence type="ECO:0000313" key="6">
    <source>
        <dbReference type="EMBL" id="GAA1614731.1"/>
    </source>
</evidence>
<dbReference type="CDD" id="cd13585">
    <property type="entry name" value="PBP2_TMBP_like"/>
    <property type="match status" value="1"/>
</dbReference>
<keyword evidence="3" id="KW-0813">Transport</keyword>
<dbReference type="InterPro" id="IPR006059">
    <property type="entry name" value="SBP"/>
</dbReference>
<evidence type="ECO:0000256" key="4">
    <source>
        <dbReference type="ARBA" id="ARBA00022729"/>
    </source>
</evidence>
<dbReference type="Pfam" id="PF01547">
    <property type="entry name" value="SBP_bac_1"/>
    <property type="match status" value="1"/>
</dbReference>
<protein>
    <submittedName>
        <fullName evidence="6">Sugar ABC transporter substrate-binding protein</fullName>
    </submittedName>
</protein>
<accession>A0ABP4QL93</accession>
<comment type="subcellular location">
    <subcellularLocation>
        <location evidence="1">Cell envelope</location>
    </subcellularLocation>
</comment>
<evidence type="ECO:0000256" key="2">
    <source>
        <dbReference type="ARBA" id="ARBA00008520"/>
    </source>
</evidence>
<keyword evidence="4 5" id="KW-0732">Signal</keyword>
<organism evidence="6 7">
    <name type="scientific">Kribbella sancticallisti</name>
    <dbReference type="NCBI Taxonomy" id="460087"/>
    <lineage>
        <taxon>Bacteria</taxon>
        <taxon>Bacillati</taxon>
        <taxon>Actinomycetota</taxon>
        <taxon>Actinomycetes</taxon>
        <taxon>Propionibacteriales</taxon>
        <taxon>Kribbellaceae</taxon>
        <taxon>Kribbella</taxon>
    </lineage>
</organism>
<dbReference type="Gene3D" id="3.40.190.10">
    <property type="entry name" value="Periplasmic binding protein-like II"/>
    <property type="match status" value="1"/>
</dbReference>
<dbReference type="Proteomes" id="UP001500393">
    <property type="component" value="Unassembled WGS sequence"/>
</dbReference>
<reference evidence="7" key="1">
    <citation type="journal article" date="2019" name="Int. J. Syst. Evol. Microbiol.">
        <title>The Global Catalogue of Microorganisms (GCM) 10K type strain sequencing project: providing services to taxonomists for standard genome sequencing and annotation.</title>
        <authorList>
            <consortium name="The Broad Institute Genomics Platform"/>
            <consortium name="The Broad Institute Genome Sequencing Center for Infectious Disease"/>
            <person name="Wu L."/>
            <person name="Ma J."/>
        </authorList>
    </citation>
    <scope>NUCLEOTIDE SEQUENCE [LARGE SCALE GENOMIC DNA]</scope>
    <source>
        <strain evidence="7">JCM 14969</strain>
    </source>
</reference>
<dbReference type="PROSITE" id="PS51318">
    <property type="entry name" value="TAT"/>
    <property type="match status" value="1"/>
</dbReference>
<name>A0ABP4QL93_9ACTN</name>
<dbReference type="InterPro" id="IPR006311">
    <property type="entry name" value="TAT_signal"/>
</dbReference>
<feature type="signal peptide" evidence="5">
    <location>
        <begin position="1"/>
        <end position="22"/>
    </location>
</feature>